<proteinExistence type="predicted"/>
<comment type="caution">
    <text evidence="1">The sequence shown here is derived from an EMBL/GenBank/DDBJ whole genome shotgun (WGS) entry which is preliminary data.</text>
</comment>
<protein>
    <submittedName>
        <fullName evidence="1">Signal peptide</fullName>
    </submittedName>
</protein>
<reference evidence="2" key="1">
    <citation type="journal article" date="2019" name="Microbiol. Immunol.">
        <title>Molecular and phenotypic characterization of Leptospira johnsonii sp. nov., Leptospira ellinghausenii sp. nov. and Leptospira ryugenii sp. nov. isolated from soil and water in Japan.</title>
        <authorList>
            <person name="Masuzawa T."/>
            <person name="Saito M."/>
            <person name="Nakao R."/>
            <person name="Nikaido Y."/>
            <person name="Matsumoto M."/>
            <person name="Ogawa M."/>
            <person name="Yokoyama M."/>
            <person name="Hidaka Y."/>
            <person name="Tomita J."/>
            <person name="Sakakibara K."/>
            <person name="Suzuki K."/>
            <person name="Yasuda S."/>
            <person name="Sato H."/>
            <person name="Yamaguchi M."/>
            <person name="Yoshida S.I."/>
            <person name="Koizumi N."/>
            <person name="Kawamura Y."/>
        </authorList>
    </citation>
    <scope>NUCLEOTIDE SEQUENCE [LARGE SCALE GENOMIC DNA]</scope>
    <source>
        <strain evidence="2">E18</strain>
    </source>
</reference>
<dbReference type="EMBL" id="BFAZ01000010">
    <property type="protein sequence ID" value="GBF44147.1"/>
    <property type="molecule type" value="Genomic_DNA"/>
</dbReference>
<keyword evidence="2" id="KW-1185">Reference proteome</keyword>
<gene>
    <name evidence="1" type="ORF">LPTSP2_34500</name>
</gene>
<organism evidence="1 2">
    <name type="scientific">Leptospira ellinghausenii</name>
    <dbReference type="NCBI Taxonomy" id="1917822"/>
    <lineage>
        <taxon>Bacteria</taxon>
        <taxon>Pseudomonadati</taxon>
        <taxon>Spirochaetota</taxon>
        <taxon>Spirochaetia</taxon>
        <taxon>Leptospirales</taxon>
        <taxon>Leptospiraceae</taxon>
        <taxon>Leptospira</taxon>
    </lineage>
</organism>
<dbReference type="AlphaFoldDB" id="A0A2P2DHN1"/>
<dbReference type="RefSeq" id="WP_245918549.1">
    <property type="nucleotide sequence ID" value="NZ_BFAZ01000010.1"/>
</dbReference>
<sequence length="216" mass="25044">MHHNVAILVFLTLSILWTNPFYGKPIEGLYFSDRQTTENGYLLLGIEIFSEKGKSFYNAQELRYKKTFGWEEVLFVGKMTKDGTNWILVPEACQIRAKTVWDAKFALLRRFDCDHLVFLLSKNEKDQWVISESLLGTEKNLPFRFHLDHSAGNPVAVQIPDSPEVTEGFWGFHLNGLGGKSPAKIWNPSKGNWEPFSGFKRNQELQFYQWKRSFSN</sequence>
<name>A0A2P2DHN1_9LEPT</name>
<dbReference type="Proteomes" id="UP000245206">
    <property type="component" value="Unassembled WGS sequence"/>
</dbReference>
<accession>A0A2P2DHN1</accession>
<evidence type="ECO:0000313" key="1">
    <source>
        <dbReference type="EMBL" id="GBF44147.1"/>
    </source>
</evidence>
<evidence type="ECO:0000313" key="2">
    <source>
        <dbReference type="Proteomes" id="UP000245206"/>
    </source>
</evidence>